<keyword evidence="1" id="KW-0472">Membrane</keyword>
<dbReference type="AlphaFoldDB" id="A0A3F3GVK5"/>
<keyword evidence="1" id="KW-0812">Transmembrane</keyword>
<evidence type="ECO:0000256" key="1">
    <source>
        <dbReference type="SAM" id="Phobius"/>
    </source>
</evidence>
<keyword evidence="3" id="KW-1185">Reference proteome</keyword>
<name>A0A3F3GVK5_9LACO</name>
<organism evidence="2 3">
    <name type="scientific">Fructobacillus pseudoficulneus</name>
    <dbReference type="NCBI Taxonomy" id="220714"/>
    <lineage>
        <taxon>Bacteria</taxon>
        <taxon>Bacillati</taxon>
        <taxon>Bacillota</taxon>
        <taxon>Bacilli</taxon>
        <taxon>Lactobacillales</taxon>
        <taxon>Lactobacillaceae</taxon>
        <taxon>Fructobacillus</taxon>
    </lineage>
</organism>
<gene>
    <name evidence="2" type="ORF">FPFC_061040</name>
</gene>
<dbReference type="RefSeq" id="WP_059379099.1">
    <property type="nucleotide sequence ID" value="NZ_DF968068.1"/>
</dbReference>
<sequence>MIKWLEIKNTFRNKRFILFTLLLPSFWYLFMLGFSDSFKLHGQSINYILYLTAALIGISGNSIVTFSKKISTTRSFYQLQRLTSHYSFNRWLIDQLVVQIMLNTIICIVLIVLGEIYQAIPFTFTFLVLLLLVLILGIYLSIIRFWIGIRLDSATISALSMPLSTGFSLLMFPWSGYISGNNWFLKVTFFIQKFFPGYYISEQLERMQNNQNTLTTVLLFILINMAIFVPTVFFLKKIKKIN</sequence>
<keyword evidence="1" id="KW-1133">Transmembrane helix</keyword>
<dbReference type="Proteomes" id="UP000061227">
    <property type="component" value="Unassembled WGS sequence"/>
</dbReference>
<accession>A0A3F3GVK5</accession>
<feature type="transmembrane region" description="Helical" evidence="1">
    <location>
        <begin position="88"/>
        <end position="113"/>
    </location>
</feature>
<dbReference type="EMBL" id="DF968068">
    <property type="protein sequence ID" value="GAP03381.1"/>
    <property type="molecule type" value="Genomic_DNA"/>
</dbReference>
<feature type="transmembrane region" description="Helical" evidence="1">
    <location>
        <begin position="47"/>
        <end position="67"/>
    </location>
</feature>
<evidence type="ECO:0000313" key="2">
    <source>
        <dbReference type="EMBL" id="GAP03381.1"/>
    </source>
</evidence>
<dbReference type="OrthoDB" id="2215237at2"/>
<evidence type="ECO:0000313" key="3">
    <source>
        <dbReference type="Proteomes" id="UP000061227"/>
    </source>
</evidence>
<protein>
    <submittedName>
        <fullName evidence="2">Uncharacterized protein</fullName>
    </submittedName>
</protein>
<feature type="transmembrane region" description="Helical" evidence="1">
    <location>
        <begin position="154"/>
        <end position="174"/>
    </location>
</feature>
<feature type="transmembrane region" description="Helical" evidence="1">
    <location>
        <begin position="214"/>
        <end position="235"/>
    </location>
</feature>
<reference evidence="2 3" key="1">
    <citation type="journal article" date="2015" name="BMC Genomics">
        <title>Comparative genomics of Fructobacillus spp. and Leuconostoc spp. reveals niche-specific evolution of Fructobacillus spp.</title>
        <authorList>
            <person name="Endo A."/>
            <person name="Tanizawa Y."/>
            <person name="Tanaka N."/>
            <person name="Maeno S."/>
            <person name="Kumar H."/>
            <person name="Shiwa Y."/>
            <person name="Okada S."/>
            <person name="Yoshikawa H."/>
            <person name="Dicks L."/>
            <person name="Nakagawa J."/>
            <person name="Arita M."/>
        </authorList>
    </citation>
    <scope>NUCLEOTIDE SEQUENCE [LARGE SCALE GENOMIC DNA]</scope>
    <source>
        <strain evidence="2 3">DSM 15468</strain>
    </source>
</reference>
<feature type="transmembrane region" description="Helical" evidence="1">
    <location>
        <begin position="16"/>
        <end position="35"/>
    </location>
</feature>
<dbReference type="STRING" id="220714.SAMN05660469_1048"/>
<proteinExistence type="predicted"/>
<feature type="transmembrane region" description="Helical" evidence="1">
    <location>
        <begin position="119"/>
        <end position="142"/>
    </location>
</feature>